<proteinExistence type="predicted"/>
<name>A0A0M9FV36_LEPPY</name>
<dbReference type="RefSeq" id="XP_015655124.1">
    <property type="nucleotide sequence ID" value="XM_015806202.1"/>
</dbReference>
<dbReference type="EMBL" id="LGTL01000019">
    <property type="protein sequence ID" value="KPA76685.1"/>
    <property type="molecule type" value="Genomic_DNA"/>
</dbReference>
<gene>
    <name evidence="1" type="ORF">ABB37_07533</name>
</gene>
<organism evidence="1 2">
    <name type="scientific">Leptomonas pyrrhocoris</name>
    <name type="common">Firebug parasite</name>
    <dbReference type="NCBI Taxonomy" id="157538"/>
    <lineage>
        <taxon>Eukaryota</taxon>
        <taxon>Discoba</taxon>
        <taxon>Euglenozoa</taxon>
        <taxon>Kinetoplastea</taxon>
        <taxon>Metakinetoplastina</taxon>
        <taxon>Trypanosomatida</taxon>
        <taxon>Trypanosomatidae</taxon>
        <taxon>Leishmaniinae</taxon>
        <taxon>Leptomonas</taxon>
    </lineage>
</organism>
<evidence type="ECO:0000313" key="1">
    <source>
        <dbReference type="EMBL" id="KPA76685.1"/>
    </source>
</evidence>
<accession>A0A0M9FV36</accession>
<dbReference type="Proteomes" id="UP000037923">
    <property type="component" value="Unassembled WGS sequence"/>
</dbReference>
<dbReference type="GeneID" id="26907818"/>
<dbReference type="VEuPathDB" id="TriTrypDB:LpyrH10_19_0840"/>
<sequence>MQPPQTPMTPYEEHLTQSYQMLNELRFQSALMYRNTSFCFDRCLDTEELYTLRRTTQAPIRYRLQMDLEEKQCVQHCGAKWEPLLQQIVMDSNEHAIQDVQTKAYLKMMQMMQQ</sequence>
<comment type="caution">
    <text evidence="1">The sequence shown here is derived from an EMBL/GenBank/DDBJ whole genome shotgun (WGS) entry which is preliminary data.</text>
</comment>
<evidence type="ECO:0000313" key="2">
    <source>
        <dbReference type="Proteomes" id="UP000037923"/>
    </source>
</evidence>
<dbReference type="AlphaFoldDB" id="A0A0M9FV36"/>
<protein>
    <submittedName>
        <fullName evidence="1">Uncharacterized protein</fullName>
    </submittedName>
</protein>
<dbReference type="OMA" id="YRATAMR"/>
<dbReference type="OrthoDB" id="270202at2759"/>
<reference evidence="1 2" key="1">
    <citation type="submission" date="2015-07" db="EMBL/GenBank/DDBJ databases">
        <title>High-quality genome of monoxenous trypanosomatid Leptomonas pyrrhocoris.</title>
        <authorList>
            <person name="Flegontov P."/>
            <person name="Butenko A."/>
            <person name="Firsov S."/>
            <person name="Vlcek C."/>
            <person name="Logacheva M.D."/>
            <person name="Field M."/>
            <person name="Filatov D."/>
            <person name="Flegontova O."/>
            <person name="Gerasimov E."/>
            <person name="Jackson A.P."/>
            <person name="Kelly S."/>
            <person name="Opperdoes F."/>
            <person name="O'Reilly A."/>
            <person name="Votypka J."/>
            <person name="Yurchenko V."/>
            <person name="Lukes J."/>
        </authorList>
    </citation>
    <scope>NUCLEOTIDE SEQUENCE [LARGE SCALE GENOMIC DNA]</scope>
    <source>
        <strain evidence="1">H10</strain>
    </source>
</reference>
<keyword evidence="2" id="KW-1185">Reference proteome</keyword>